<accession>A0ABT6F4C0</accession>
<dbReference type="RefSeq" id="WP_277858801.1">
    <property type="nucleotide sequence ID" value="NZ_JARRAG010000001.1"/>
</dbReference>
<protein>
    <submittedName>
        <fullName evidence="1">Uncharacterized protein</fullName>
    </submittedName>
</protein>
<keyword evidence="2" id="KW-1185">Reference proteome</keyword>
<dbReference type="EMBL" id="JARRAG010000001">
    <property type="protein sequence ID" value="MDG3002437.1"/>
    <property type="molecule type" value="Genomic_DNA"/>
</dbReference>
<name>A0ABT6F4C0_9BACT</name>
<evidence type="ECO:0000313" key="1">
    <source>
        <dbReference type="EMBL" id="MDG3002437.1"/>
    </source>
</evidence>
<dbReference type="Proteomes" id="UP001216907">
    <property type="component" value="Unassembled WGS sequence"/>
</dbReference>
<evidence type="ECO:0000313" key="2">
    <source>
        <dbReference type="Proteomes" id="UP001216907"/>
    </source>
</evidence>
<reference evidence="1 2" key="1">
    <citation type="submission" date="2023-03" db="EMBL/GenBank/DDBJ databases">
        <title>Paludisphaera mucosa sp. nov. a novel planctomycete from northern fen.</title>
        <authorList>
            <person name="Ivanova A."/>
        </authorList>
    </citation>
    <scope>NUCLEOTIDE SEQUENCE [LARGE SCALE GENOMIC DNA]</scope>
    <source>
        <strain evidence="1 2">Pla2</strain>
    </source>
</reference>
<comment type="caution">
    <text evidence="1">The sequence shown here is derived from an EMBL/GenBank/DDBJ whole genome shotgun (WGS) entry which is preliminary data.</text>
</comment>
<gene>
    <name evidence="1" type="ORF">PZE19_01445</name>
</gene>
<sequence>MAKTGIERLTGDLKSVEGDVVVPALAVELDKLGAIHVAAFRAPRSKIEPHETLILDVPPGRTIDLAILPEGFQPDGTVRAAVVSDSGQPGYGLGLEPVEDD</sequence>
<proteinExistence type="predicted"/>
<organism evidence="1 2">
    <name type="scientific">Paludisphaera mucosa</name>
    <dbReference type="NCBI Taxonomy" id="3030827"/>
    <lineage>
        <taxon>Bacteria</taxon>
        <taxon>Pseudomonadati</taxon>
        <taxon>Planctomycetota</taxon>
        <taxon>Planctomycetia</taxon>
        <taxon>Isosphaerales</taxon>
        <taxon>Isosphaeraceae</taxon>
        <taxon>Paludisphaera</taxon>
    </lineage>
</organism>